<accession>A0ABR9ZJZ1</accession>
<dbReference type="Proteomes" id="UP000635902">
    <property type="component" value="Unassembled WGS sequence"/>
</dbReference>
<reference evidence="2 3" key="1">
    <citation type="submission" date="2020-10" db="EMBL/GenBank/DDBJ databases">
        <title>Novel species in genus Corynebacterium.</title>
        <authorList>
            <person name="Zhang G."/>
        </authorList>
    </citation>
    <scope>NUCLEOTIDE SEQUENCE [LARGE SCALE GENOMIC DNA]</scope>
    <source>
        <strain evidence="2 3">DSM 45110</strain>
    </source>
</reference>
<dbReference type="Gene3D" id="3.10.180.10">
    <property type="entry name" value="2,3-Dihydroxybiphenyl 1,2-Dioxygenase, domain 1"/>
    <property type="match status" value="2"/>
</dbReference>
<dbReference type="PANTHER" id="PTHR33990">
    <property type="entry name" value="PROTEIN YJDN-RELATED"/>
    <property type="match status" value="1"/>
</dbReference>
<keyword evidence="3" id="KW-1185">Reference proteome</keyword>
<dbReference type="SUPFAM" id="SSF54593">
    <property type="entry name" value="Glyoxalase/Bleomycin resistance protein/Dihydroxybiphenyl dioxygenase"/>
    <property type="match status" value="2"/>
</dbReference>
<comment type="caution">
    <text evidence="2">The sequence shown here is derived from an EMBL/GenBank/DDBJ whole genome shotgun (WGS) entry which is preliminary data.</text>
</comment>
<dbReference type="Pfam" id="PF06983">
    <property type="entry name" value="3-dmu-9_3-mt"/>
    <property type="match status" value="2"/>
</dbReference>
<name>A0ABR9ZJZ1_9CORY</name>
<feature type="domain" description="PhnB-like" evidence="1">
    <location>
        <begin position="2"/>
        <end position="144"/>
    </location>
</feature>
<gene>
    <name evidence="2" type="ORF">IRY30_06580</name>
</gene>
<dbReference type="InterPro" id="IPR028973">
    <property type="entry name" value="PhnB-like"/>
</dbReference>
<sequence>MQKLIPNVWCNRSAEPASQYYEEVFQTTGLPVSTVIEARYPETDLPDFQKEFAGQPVTVNVEIAGYLITLINAGDEFRPSPGVSFMLNFDPRFFDGDADKAKSALKKVWEMFSEEGKELMPLGEYPFCPLYGWVEDKFGVNWQLFFKDPESDPRPFIMPSMMFDGPAQDRAQEAAEFYVSLFAEYGEGAAVGTTFPYSEDTGKAAAGALAYGDFRIGDQWFSIMDNGSGQDHGFGGISLLIQCEDQAEIDRLWDAMSAVPEAEQCGWLKDKFGMAWQVVPANLEELMERPDAFQHMMQMKKLVIADF</sequence>
<dbReference type="EMBL" id="JADKMY010000002">
    <property type="protein sequence ID" value="MBF4553743.1"/>
    <property type="molecule type" value="Genomic_DNA"/>
</dbReference>
<dbReference type="InterPro" id="IPR029068">
    <property type="entry name" value="Glyas_Bleomycin-R_OHBP_Dase"/>
</dbReference>
<proteinExistence type="predicted"/>
<dbReference type="CDD" id="cd06588">
    <property type="entry name" value="PhnB_like"/>
    <property type="match status" value="2"/>
</dbReference>
<dbReference type="RefSeq" id="WP_194556650.1">
    <property type="nucleotide sequence ID" value="NZ_JADKMY010000002.1"/>
</dbReference>
<protein>
    <submittedName>
        <fullName evidence="2">VOC family protein</fullName>
    </submittedName>
</protein>
<evidence type="ECO:0000313" key="3">
    <source>
        <dbReference type="Proteomes" id="UP000635902"/>
    </source>
</evidence>
<organism evidence="2 3">
    <name type="scientific">Corynebacterium suicordis DSM 45110</name>
    <dbReference type="NCBI Taxonomy" id="1121369"/>
    <lineage>
        <taxon>Bacteria</taxon>
        <taxon>Bacillati</taxon>
        <taxon>Actinomycetota</taxon>
        <taxon>Actinomycetes</taxon>
        <taxon>Mycobacteriales</taxon>
        <taxon>Corynebacteriaceae</taxon>
        <taxon>Corynebacterium</taxon>
    </lineage>
</organism>
<evidence type="ECO:0000259" key="1">
    <source>
        <dbReference type="Pfam" id="PF06983"/>
    </source>
</evidence>
<evidence type="ECO:0000313" key="2">
    <source>
        <dbReference type="EMBL" id="MBF4553743.1"/>
    </source>
</evidence>
<feature type="domain" description="PhnB-like" evidence="1">
    <location>
        <begin position="157"/>
        <end position="279"/>
    </location>
</feature>